<evidence type="ECO:0000313" key="2">
    <source>
        <dbReference type="EMBL" id="QBE49748.1"/>
    </source>
</evidence>
<proteinExistence type="predicted"/>
<dbReference type="Gene3D" id="3.90.1300.10">
    <property type="entry name" value="Amidase signature (AS) domain"/>
    <property type="match status" value="1"/>
</dbReference>
<reference evidence="2 3" key="1">
    <citation type="submission" date="2019-02" db="EMBL/GenBank/DDBJ databases">
        <authorList>
            <person name="Sun L."/>
            <person name="Pan D."/>
            <person name="Wu X."/>
        </authorList>
    </citation>
    <scope>NUCLEOTIDE SEQUENCE [LARGE SCALE GENOMIC DNA]</scope>
    <source>
        <strain evidence="2 3">JW-1</strain>
    </source>
</reference>
<sequence>MPAALPDGAVDETLRARDAAETLGGAAFVTVVGTAEIERELVRAARIGRPAADPLVGRAVAVKDNIHVGGLPSTAATPALRHYVPRVDASAVARLRARGMVVVGKANLHELALGVTSTRTAIGPVANPALPGRVAGGSSGGNAAIIAAGVCRYGIGSDTGGSTRIPAACTDTWGFRPSTGRYPEDGAVSIAFSRDTVGPMAADLASLRRLDAVLAGELVGACAGRSAEGAVPSTLRIGVDADDLARCDAAVAAGASAALTLLAAAPEVRLVPIDLAALDRAVAAFEPALGAHELAPSLRSVLAGDARLPSLDAVIEQMVDPHAVHLLESSLAATAGGVWSARLHTLLNDCARARAAYLALLGRHRIDAVLRPAVPVLPPASEETATSSLAGCGDLFARMTSFTRLATVVGSPSLALPLGRLLGRAGTGLLLDGAPGRDAELLAAAARVERVLASGSLARRRPLAG</sequence>
<protein>
    <submittedName>
        <fullName evidence="2">Amidase</fullName>
    </submittedName>
</protein>
<dbReference type="InterPro" id="IPR023631">
    <property type="entry name" value="Amidase_dom"/>
</dbReference>
<dbReference type="Pfam" id="PF01425">
    <property type="entry name" value="Amidase"/>
    <property type="match status" value="1"/>
</dbReference>
<dbReference type="InterPro" id="IPR000120">
    <property type="entry name" value="Amidase"/>
</dbReference>
<dbReference type="OrthoDB" id="182039at2"/>
<dbReference type="SUPFAM" id="SSF75304">
    <property type="entry name" value="Amidase signature (AS) enzymes"/>
    <property type="match status" value="1"/>
</dbReference>
<accession>A0A4P6KID2</accession>
<dbReference type="AlphaFoldDB" id="A0A4P6KID2"/>
<name>A0A4P6KID2_9MICO</name>
<gene>
    <name evidence="2" type="ORF">EVS81_13720</name>
</gene>
<feature type="domain" description="Amidase" evidence="1">
    <location>
        <begin position="35"/>
        <end position="442"/>
    </location>
</feature>
<evidence type="ECO:0000259" key="1">
    <source>
        <dbReference type="Pfam" id="PF01425"/>
    </source>
</evidence>
<dbReference type="PANTHER" id="PTHR11895">
    <property type="entry name" value="TRANSAMIDASE"/>
    <property type="match status" value="1"/>
</dbReference>
<evidence type="ECO:0000313" key="3">
    <source>
        <dbReference type="Proteomes" id="UP000289260"/>
    </source>
</evidence>
<organism evidence="2 3">
    <name type="scientific">Leucobacter triazinivorans</name>
    <dbReference type="NCBI Taxonomy" id="1784719"/>
    <lineage>
        <taxon>Bacteria</taxon>
        <taxon>Bacillati</taxon>
        <taxon>Actinomycetota</taxon>
        <taxon>Actinomycetes</taxon>
        <taxon>Micrococcales</taxon>
        <taxon>Microbacteriaceae</taxon>
        <taxon>Leucobacter</taxon>
    </lineage>
</organism>
<dbReference type="RefSeq" id="WP_130110861.1">
    <property type="nucleotide sequence ID" value="NZ_CP035806.1"/>
</dbReference>
<dbReference type="Proteomes" id="UP000289260">
    <property type="component" value="Chromosome"/>
</dbReference>
<dbReference type="GO" id="GO:0003824">
    <property type="term" value="F:catalytic activity"/>
    <property type="evidence" value="ECO:0007669"/>
    <property type="project" value="InterPro"/>
</dbReference>
<dbReference type="InterPro" id="IPR036928">
    <property type="entry name" value="AS_sf"/>
</dbReference>
<keyword evidence="3" id="KW-1185">Reference proteome</keyword>
<dbReference type="EMBL" id="CP035806">
    <property type="protein sequence ID" value="QBE49748.1"/>
    <property type="molecule type" value="Genomic_DNA"/>
</dbReference>
<dbReference type="PANTHER" id="PTHR11895:SF151">
    <property type="entry name" value="GLUTAMYL-TRNA(GLN) AMIDOTRANSFERASE SUBUNIT A"/>
    <property type="match status" value="1"/>
</dbReference>
<dbReference type="KEGG" id="ltr:EVS81_13720"/>